<dbReference type="GO" id="GO:0031412">
    <property type="term" value="P:gas vesicle organization"/>
    <property type="evidence" value="ECO:0007669"/>
    <property type="project" value="InterPro"/>
</dbReference>
<evidence type="ECO:0000256" key="1">
    <source>
        <dbReference type="ARBA" id="ARBA00022987"/>
    </source>
</evidence>
<gene>
    <name evidence="5" type="ORF">KSF_035680</name>
</gene>
<evidence type="ECO:0000313" key="6">
    <source>
        <dbReference type="Proteomes" id="UP000597444"/>
    </source>
</evidence>
<keyword evidence="6" id="KW-1185">Reference proteome</keyword>
<protein>
    <submittedName>
        <fullName evidence="5">Protein gvpF</fullName>
    </submittedName>
</protein>
<dbReference type="GO" id="GO:0031411">
    <property type="term" value="C:gas vesicle"/>
    <property type="evidence" value="ECO:0007669"/>
    <property type="project" value="UniProtKB-SubCell"/>
</dbReference>
<dbReference type="InterPro" id="IPR009430">
    <property type="entry name" value="GvpL/GvpF"/>
</dbReference>
<dbReference type="Pfam" id="PF06386">
    <property type="entry name" value="GvpL_GvpF"/>
    <property type="match status" value="1"/>
</dbReference>
<evidence type="ECO:0000256" key="3">
    <source>
        <dbReference type="ARBA" id="ARBA00035643"/>
    </source>
</evidence>
<comment type="similarity">
    <text evidence="3">Belongs to the gas vesicle GvpF/GvpL family.</text>
</comment>
<comment type="subcellular location">
    <subcellularLocation>
        <location evidence="2">Gas vesicle</location>
    </subcellularLocation>
</comment>
<proteinExistence type="inferred from homology"/>
<evidence type="ECO:0000256" key="2">
    <source>
        <dbReference type="ARBA" id="ARBA00035108"/>
    </source>
</evidence>
<dbReference type="Proteomes" id="UP000597444">
    <property type="component" value="Unassembled WGS sequence"/>
</dbReference>
<dbReference type="PANTHER" id="PTHR36852:SF1">
    <property type="entry name" value="PROTEIN GVPL 2"/>
    <property type="match status" value="1"/>
</dbReference>
<dbReference type="EMBL" id="BNJK01000001">
    <property type="protein sequence ID" value="GHO93520.1"/>
    <property type="molecule type" value="Genomic_DNA"/>
</dbReference>
<reference evidence="5" key="1">
    <citation type="submission" date="2020-10" db="EMBL/GenBank/DDBJ databases">
        <title>Taxonomic study of unclassified bacteria belonging to the class Ktedonobacteria.</title>
        <authorList>
            <person name="Yabe S."/>
            <person name="Wang C.M."/>
            <person name="Zheng Y."/>
            <person name="Sakai Y."/>
            <person name="Cavaletti L."/>
            <person name="Monciardini P."/>
            <person name="Donadio S."/>
        </authorList>
    </citation>
    <scope>NUCLEOTIDE SEQUENCE</scope>
    <source>
        <strain evidence="5">ID150040</strain>
    </source>
</reference>
<keyword evidence="1" id="KW-0304">Gas vesicle</keyword>
<dbReference type="PANTHER" id="PTHR36852">
    <property type="entry name" value="PROTEIN GVPL 2"/>
    <property type="match status" value="1"/>
</dbReference>
<name>A0A8J3N2T3_9CHLR</name>
<dbReference type="RefSeq" id="WP_220204300.1">
    <property type="nucleotide sequence ID" value="NZ_BNJK01000001.1"/>
</dbReference>
<sequence>MSNSEGYYLYGILASSDRQEFGPIGIGGREDVVYTLPYQDIAAIVSRSPIVKYPVTRENTMKHAKVLDRAVEEGTVLPVRFSTISEAEGLIIEKVLQPRYQEFVDLLRKMEGKLELRVRARWPDMDAIFAEVVEENKDIKSLKEELLHEKDAQKKRAGMVKVGEMIQGVLEEKRKEEAKELLETLKPLSLEWRENQIYGDMNLINVAYLVNKEREVDFDKKVADLDSMYGKRKQLKYTRSLVPYNFVEIVIHW</sequence>
<keyword evidence="4" id="KW-0175">Coiled coil</keyword>
<feature type="coiled-coil region" evidence="4">
    <location>
        <begin position="125"/>
        <end position="156"/>
    </location>
</feature>
<evidence type="ECO:0000313" key="5">
    <source>
        <dbReference type="EMBL" id="GHO93520.1"/>
    </source>
</evidence>
<evidence type="ECO:0000256" key="4">
    <source>
        <dbReference type="SAM" id="Coils"/>
    </source>
</evidence>
<dbReference type="AlphaFoldDB" id="A0A8J3N2T3"/>
<organism evidence="5 6">
    <name type="scientific">Reticulibacter mediterranei</name>
    <dbReference type="NCBI Taxonomy" id="2778369"/>
    <lineage>
        <taxon>Bacteria</taxon>
        <taxon>Bacillati</taxon>
        <taxon>Chloroflexota</taxon>
        <taxon>Ktedonobacteria</taxon>
        <taxon>Ktedonobacterales</taxon>
        <taxon>Reticulibacteraceae</taxon>
        <taxon>Reticulibacter</taxon>
    </lineage>
</organism>
<comment type="caution">
    <text evidence="5">The sequence shown here is derived from an EMBL/GenBank/DDBJ whole genome shotgun (WGS) entry which is preliminary data.</text>
</comment>
<accession>A0A8J3N2T3</accession>